<reference evidence="2 3" key="1">
    <citation type="submission" date="2018-04" db="EMBL/GenBank/DDBJ databases">
        <title>Genomic Encyclopedia of Type Strains, Phase IV (KMG-IV): sequencing the most valuable type-strain genomes for metagenomic binning, comparative biology and taxonomic classification.</title>
        <authorList>
            <person name="Goeker M."/>
        </authorList>
    </citation>
    <scope>NUCLEOTIDE SEQUENCE [LARGE SCALE GENOMIC DNA]</scope>
    <source>
        <strain evidence="2 3">DSM 104150</strain>
    </source>
</reference>
<gene>
    <name evidence="2" type="ORF">C8D93_101640</name>
</gene>
<evidence type="ECO:0000256" key="1">
    <source>
        <dbReference type="SAM" id="Phobius"/>
    </source>
</evidence>
<dbReference type="GO" id="GO:0009271">
    <property type="term" value="P:phage shock"/>
    <property type="evidence" value="ECO:0007669"/>
    <property type="project" value="InterPro"/>
</dbReference>
<dbReference type="RefSeq" id="WP_110263690.1">
    <property type="nucleotide sequence ID" value="NZ_CAKZQT010000007.1"/>
</dbReference>
<keyword evidence="1" id="KW-0472">Membrane</keyword>
<dbReference type="GO" id="GO:0006355">
    <property type="term" value="P:regulation of DNA-templated transcription"/>
    <property type="evidence" value="ECO:0007669"/>
    <property type="project" value="InterPro"/>
</dbReference>
<comment type="caution">
    <text evidence="2">The sequence shown here is derived from an EMBL/GenBank/DDBJ whole genome shotgun (WGS) entry which is preliminary data.</text>
</comment>
<name>A0A318EQ31_9GAMM</name>
<dbReference type="Pfam" id="PF06667">
    <property type="entry name" value="PspB"/>
    <property type="match status" value="1"/>
</dbReference>
<dbReference type="InterPro" id="IPR009554">
    <property type="entry name" value="Phageshock_PspB"/>
</dbReference>
<dbReference type="Proteomes" id="UP000248330">
    <property type="component" value="Unassembled WGS sequence"/>
</dbReference>
<dbReference type="OrthoDB" id="6198106at2"/>
<accession>A0A318EQ31</accession>
<dbReference type="EMBL" id="QICN01000001">
    <property type="protein sequence ID" value="PXV71586.1"/>
    <property type="molecule type" value="Genomic_DNA"/>
</dbReference>
<feature type="transmembrane region" description="Helical" evidence="1">
    <location>
        <begin position="6"/>
        <end position="25"/>
    </location>
</feature>
<keyword evidence="1" id="KW-0812">Transmembrane</keyword>
<evidence type="ECO:0000313" key="3">
    <source>
        <dbReference type="Proteomes" id="UP000248330"/>
    </source>
</evidence>
<dbReference type="AlphaFoldDB" id="A0A318EQ31"/>
<protein>
    <submittedName>
        <fullName evidence="2">Phage shock protein B</fullName>
    </submittedName>
</protein>
<organism evidence="2 3">
    <name type="scientific">Sinimarinibacterium flocculans</name>
    <dbReference type="NCBI Taxonomy" id="985250"/>
    <lineage>
        <taxon>Bacteria</taxon>
        <taxon>Pseudomonadati</taxon>
        <taxon>Pseudomonadota</taxon>
        <taxon>Gammaproteobacteria</taxon>
        <taxon>Nevskiales</taxon>
        <taxon>Nevskiaceae</taxon>
        <taxon>Sinimarinibacterium</taxon>
    </lineage>
</organism>
<keyword evidence="1" id="KW-1133">Transmembrane helix</keyword>
<evidence type="ECO:0000313" key="2">
    <source>
        <dbReference type="EMBL" id="PXV71586.1"/>
    </source>
</evidence>
<keyword evidence="3" id="KW-1185">Reference proteome</keyword>
<sequence length="79" mass="9063">MVELIPLVAIISIFVILPGMAMYFADRKRRWQSEHAAKPAAGNAELVSLAEKMERRIDALEQILDVESPGWRKKYREHA</sequence>
<proteinExistence type="predicted"/>